<proteinExistence type="inferred from homology"/>
<evidence type="ECO:0000256" key="2">
    <source>
        <dbReference type="ARBA" id="ARBA00021245"/>
    </source>
</evidence>
<dbReference type="GO" id="GO:0006352">
    <property type="term" value="P:DNA-templated transcription initiation"/>
    <property type="evidence" value="ECO:0007669"/>
    <property type="project" value="InterPro"/>
</dbReference>
<dbReference type="PROSITE" id="PS00715">
    <property type="entry name" value="SIGMA70_1"/>
    <property type="match status" value="1"/>
</dbReference>
<evidence type="ECO:0000256" key="8">
    <source>
        <dbReference type="SAM" id="MobiDB-lite"/>
    </source>
</evidence>
<name>A0A9D2G5J8_9FIRM</name>
<evidence type="ECO:0000259" key="9">
    <source>
        <dbReference type="PROSITE" id="PS00715"/>
    </source>
</evidence>
<dbReference type="InterPro" id="IPR007627">
    <property type="entry name" value="RNA_pol_sigma70_r2"/>
</dbReference>
<protein>
    <recommendedName>
        <fullName evidence="2">RNA polymerase sigma factor SigS</fullName>
    </recommendedName>
</protein>
<evidence type="ECO:0000313" key="10">
    <source>
        <dbReference type="EMBL" id="HIZ73469.1"/>
    </source>
</evidence>
<dbReference type="InterPro" id="IPR016371">
    <property type="entry name" value="RNA_pol_sigma-H_factor"/>
</dbReference>
<keyword evidence="5" id="KW-0238">DNA-binding</keyword>
<dbReference type="InterPro" id="IPR000943">
    <property type="entry name" value="RNA_pol_sigma70"/>
</dbReference>
<comment type="caution">
    <text evidence="10">The sequence shown here is derived from an EMBL/GenBank/DDBJ whole genome shotgun (WGS) entry which is preliminary data.</text>
</comment>
<evidence type="ECO:0000256" key="5">
    <source>
        <dbReference type="ARBA" id="ARBA00023125"/>
    </source>
</evidence>
<evidence type="ECO:0000256" key="6">
    <source>
        <dbReference type="ARBA" id="ARBA00023163"/>
    </source>
</evidence>
<dbReference type="SUPFAM" id="SSF46894">
    <property type="entry name" value="C-terminal effector domain of the bipartite response regulators"/>
    <property type="match status" value="1"/>
</dbReference>
<evidence type="ECO:0000256" key="7">
    <source>
        <dbReference type="ARBA" id="ARBA00024701"/>
    </source>
</evidence>
<dbReference type="Proteomes" id="UP000824102">
    <property type="component" value="Unassembled WGS sequence"/>
</dbReference>
<dbReference type="GO" id="GO:0003677">
    <property type="term" value="F:DNA binding"/>
    <property type="evidence" value="ECO:0007669"/>
    <property type="project" value="UniProtKB-KW"/>
</dbReference>
<gene>
    <name evidence="10" type="ORF">H9964_07800</name>
</gene>
<dbReference type="Pfam" id="PF04542">
    <property type="entry name" value="Sigma70_r2"/>
    <property type="match status" value="1"/>
</dbReference>
<dbReference type="AlphaFoldDB" id="A0A9D2G5J8"/>
<dbReference type="Gene3D" id="1.10.10.10">
    <property type="entry name" value="Winged helix-like DNA-binding domain superfamily/Winged helix DNA-binding domain"/>
    <property type="match status" value="1"/>
</dbReference>
<dbReference type="EMBL" id="DXBB01000114">
    <property type="protein sequence ID" value="HIZ73469.1"/>
    <property type="molecule type" value="Genomic_DNA"/>
</dbReference>
<reference evidence="10" key="2">
    <citation type="submission" date="2021-04" db="EMBL/GenBank/DDBJ databases">
        <authorList>
            <person name="Gilroy R."/>
        </authorList>
    </citation>
    <scope>NUCLEOTIDE SEQUENCE</scope>
    <source>
        <strain evidence="10">ChiW7-2402</strain>
    </source>
</reference>
<evidence type="ECO:0000256" key="3">
    <source>
        <dbReference type="ARBA" id="ARBA00023015"/>
    </source>
</evidence>
<accession>A0A9D2G5J8</accession>
<dbReference type="InterPro" id="IPR016032">
    <property type="entry name" value="Sig_transdc_resp-reg_C-effctor"/>
</dbReference>
<dbReference type="InterPro" id="IPR014284">
    <property type="entry name" value="RNA_pol_sigma-70_dom"/>
</dbReference>
<feature type="region of interest" description="Disordered" evidence="8">
    <location>
        <begin position="100"/>
        <end position="126"/>
    </location>
</feature>
<dbReference type="Pfam" id="PF08281">
    <property type="entry name" value="Sigma70_r4_2"/>
    <property type="match status" value="1"/>
</dbReference>
<dbReference type="InterPro" id="IPR036388">
    <property type="entry name" value="WH-like_DNA-bd_sf"/>
</dbReference>
<evidence type="ECO:0000256" key="1">
    <source>
        <dbReference type="ARBA" id="ARBA00007788"/>
    </source>
</evidence>
<keyword evidence="4" id="KW-0731">Sigma factor</keyword>
<sequence length="195" mass="21967">MQDSERDEALVGRAQQGDAEATEQLLRRYAGTVRAHARRFFLAGGETDDLVQEGMIGLYAAVRGYRPEEGKSFKNFAYLCVRRHILDAVKRSARRKNGPLNESVSLFDPTLGDRAEEGSPEDMVLESEAQREFRRRLLKELSDFEFRVVTMYLEGMSYAEICEATGKSVKSIDNALSRAKKKLQSVYTEGGRSGE</sequence>
<dbReference type="PANTHER" id="PTHR43133">
    <property type="entry name" value="RNA POLYMERASE ECF-TYPE SIGMA FACTO"/>
    <property type="match status" value="1"/>
</dbReference>
<dbReference type="SUPFAM" id="SSF88946">
    <property type="entry name" value="Sigma2 domain of RNA polymerase sigma factors"/>
    <property type="match status" value="1"/>
</dbReference>
<evidence type="ECO:0000256" key="4">
    <source>
        <dbReference type="ARBA" id="ARBA00023082"/>
    </source>
</evidence>
<evidence type="ECO:0000313" key="11">
    <source>
        <dbReference type="Proteomes" id="UP000824102"/>
    </source>
</evidence>
<comment type="similarity">
    <text evidence="1">Belongs to the sigma-70 factor family.</text>
</comment>
<dbReference type="InterPro" id="IPR013325">
    <property type="entry name" value="RNA_pol_sigma_r2"/>
</dbReference>
<dbReference type="Gene3D" id="1.10.1740.10">
    <property type="match status" value="1"/>
</dbReference>
<organism evidence="10 11">
    <name type="scientific">Candidatus Gallimonas intestinavium</name>
    <dbReference type="NCBI Taxonomy" id="2838603"/>
    <lineage>
        <taxon>Bacteria</taxon>
        <taxon>Bacillati</taxon>
        <taxon>Bacillota</taxon>
        <taxon>Clostridia</taxon>
        <taxon>Candidatus Gallimonas</taxon>
    </lineage>
</organism>
<dbReference type="GO" id="GO:0016987">
    <property type="term" value="F:sigma factor activity"/>
    <property type="evidence" value="ECO:0007669"/>
    <property type="project" value="UniProtKB-KW"/>
</dbReference>
<dbReference type="InterPro" id="IPR013249">
    <property type="entry name" value="RNA_pol_sigma70_r4_t2"/>
</dbReference>
<dbReference type="PIRSF" id="PIRSF002939">
    <property type="entry name" value="RNA_polymerase_sigma-H_factor"/>
    <property type="match status" value="1"/>
</dbReference>
<dbReference type="PANTHER" id="PTHR43133:SF8">
    <property type="entry name" value="RNA POLYMERASE SIGMA FACTOR HI_1459-RELATED"/>
    <property type="match status" value="1"/>
</dbReference>
<keyword evidence="3" id="KW-0805">Transcription regulation</keyword>
<feature type="domain" description="RNA polymerase sigma-70" evidence="9">
    <location>
        <begin position="49"/>
        <end position="62"/>
    </location>
</feature>
<keyword evidence="6" id="KW-0804">Transcription</keyword>
<comment type="function">
    <text evidence="7">Sigma factors are initiation factors that promote the attachment of RNA polymerase to specific initiation sites and are then released. Sigma-S contributes to the protection against external stress, thus playing a role in cellular fitness and survival.</text>
</comment>
<reference evidence="10" key="1">
    <citation type="journal article" date="2021" name="PeerJ">
        <title>Extensive microbial diversity within the chicken gut microbiome revealed by metagenomics and culture.</title>
        <authorList>
            <person name="Gilroy R."/>
            <person name="Ravi A."/>
            <person name="Getino M."/>
            <person name="Pursley I."/>
            <person name="Horton D.L."/>
            <person name="Alikhan N.F."/>
            <person name="Baker D."/>
            <person name="Gharbi K."/>
            <person name="Hall N."/>
            <person name="Watson M."/>
            <person name="Adriaenssens E.M."/>
            <person name="Foster-Nyarko E."/>
            <person name="Jarju S."/>
            <person name="Secka A."/>
            <person name="Antonio M."/>
            <person name="Oren A."/>
            <person name="Chaudhuri R.R."/>
            <person name="La Ragione R."/>
            <person name="Hildebrand F."/>
            <person name="Pallen M.J."/>
        </authorList>
    </citation>
    <scope>NUCLEOTIDE SEQUENCE</scope>
    <source>
        <strain evidence="10">ChiW7-2402</strain>
    </source>
</reference>
<dbReference type="NCBIfam" id="TIGR02937">
    <property type="entry name" value="sigma70-ECF"/>
    <property type="match status" value="1"/>
</dbReference>
<dbReference type="InterPro" id="IPR039425">
    <property type="entry name" value="RNA_pol_sigma-70-like"/>
</dbReference>